<evidence type="ECO:0000313" key="3">
    <source>
        <dbReference type="Proteomes" id="UP000627369"/>
    </source>
</evidence>
<dbReference type="Proteomes" id="UP000627369">
    <property type="component" value="Unassembled WGS sequence"/>
</dbReference>
<dbReference type="InterPro" id="IPR014729">
    <property type="entry name" value="Rossmann-like_a/b/a_fold"/>
</dbReference>
<dbReference type="PANTHER" id="PTHR30336:SF4">
    <property type="entry name" value="ENVELOPE BIOGENESIS FACTOR ELYC"/>
    <property type="match status" value="1"/>
</dbReference>
<reference evidence="2" key="2">
    <citation type="submission" date="2020-09" db="EMBL/GenBank/DDBJ databases">
        <authorList>
            <person name="Sun Q."/>
            <person name="Zhou Y."/>
        </authorList>
    </citation>
    <scope>NUCLEOTIDE SEQUENCE</scope>
    <source>
        <strain evidence="2">CGMCC 4.7398</strain>
    </source>
</reference>
<dbReference type="PANTHER" id="PTHR30336">
    <property type="entry name" value="INNER MEMBRANE PROTEIN, PROBABLE PERMEASE"/>
    <property type="match status" value="1"/>
</dbReference>
<evidence type="ECO:0000313" key="2">
    <source>
        <dbReference type="EMBL" id="GHH79150.1"/>
    </source>
</evidence>
<sequence>MTDQGEAPVPSGGASAYAGIDFSVAEISPELVPQITAFVDIEAPPTGPAAYFVFGTNQTLPADLVADRYQQGLAPLIIVTGGVNRHNGIVEGHVLRNLLIERGVPMDVIRVEAESADTWQNVQNSTTFLDEAVHVGLPVAAVSKWYHRRAIQILATVHPKAAPLHGFSYEPVYSGVPITRDNWPEHPDGRRRVIREWQETRRRIADGSFVSLKRMNGAFAARWR</sequence>
<proteinExistence type="predicted"/>
<dbReference type="GO" id="GO:0000270">
    <property type="term" value="P:peptidoglycan metabolic process"/>
    <property type="evidence" value="ECO:0007669"/>
    <property type="project" value="TreeGrafter"/>
</dbReference>
<organism evidence="2 3">
    <name type="scientific">Promicromonospora soli</name>
    <dbReference type="NCBI Taxonomy" id="2035533"/>
    <lineage>
        <taxon>Bacteria</taxon>
        <taxon>Bacillati</taxon>
        <taxon>Actinomycetota</taxon>
        <taxon>Actinomycetes</taxon>
        <taxon>Micrococcales</taxon>
        <taxon>Promicromonosporaceae</taxon>
        <taxon>Promicromonospora</taxon>
    </lineage>
</organism>
<dbReference type="AlphaFoldDB" id="A0A919KZF2"/>
<accession>A0A919KZF2</accession>
<dbReference type="Gene3D" id="3.40.50.620">
    <property type="entry name" value="HUPs"/>
    <property type="match status" value="1"/>
</dbReference>
<dbReference type="GO" id="GO:0043164">
    <property type="term" value="P:Gram-negative-bacterium-type cell wall biogenesis"/>
    <property type="evidence" value="ECO:0007669"/>
    <property type="project" value="TreeGrafter"/>
</dbReference>
<dbReference type="GO" id="GO:0005886">
    <property type="term" value="C:plasma membrane"/>
    <property type="evidence" value="ECO:0007669"/>
    <property type="project" value="TreeGrafter"/>
</dbReference>
<dbReference type="EMBL" id="BNAS01000009">
    <property type="protein sequence ID" value="GHH79150.1"/>
    <property type="molecule type" value="Genomic_DNA"/>
</dbReference>
<dbReference type="InterPro" id="IPR003848">
    <property type="entry name" value="DUF218"/>
</dbReference>
<protein>
    <recommendedName>
        <fullName evidence="1">DUF218 domain-containing protein</fullName>
    </recommendedName>
</protein>
<gene>
    <name evidence="2" type="ORF">GCM10017772_44200</name>
</gene>
<feature type="domain" description="DUF218" evidence="1">
    <location>
        <begin position="62"/>
        <end position="197"/>
    </location>
</feature>
<name>A0A919KZF2_9MICO</name>
<dbReference type="Pfam" id="PF02698">
    <property type="entry name" value="DUF218"/>
    <property type="match status" value="1"/>
</dbReference>
<dbReference type="InterPro" id="IPR051599">
    <property type="entry name" value="Cell_Envelope_Assoc"/>
</dbReference>
<comment type="caution">
    <text evidence="2">The sequence shown here is derived from an EMBL/GenBank/DDBJ whole genome shotgun (WGS) entry which is preliminary data.</text>
</comment>
<dbReference type="RefSeq" id="WP_189671464.1">
    <property type="nucleotide sequence ID" value="NZ_BNAS01000009.1"/>
</dbReference>
<keyword evidence="3" id="KW-1185">Reference proteome</keyword>
<evidence type="ECO:0000259" key="1">
    <source>
        <dbReference type="Pfam" id="PF02698"/>
    </source>
</evidence>
<reference evidence="2" key="1">
    <citation type="journal article" date="2014" name="Int. J. Syst. Evol. Microbiol.">
        <title>Complete genome sequence of Corynebacterium casei LMG S-19264T (=DSM 44701T), isolated from a smear-ripened cheese.</title>
        <authorList>
            <consortium name="US DOE Joint Genome Institute (JGI-PGF)"/>
            <person name="Walter F."/>
            <person name="Albersmeier A."/>
            <person name="Kalinowski J."/>
            <person name="Ruckert C."/>
        </authorList>
    </citation>
    <scope>NUCLEOTIDE SEQUENCE</scope>
    <source>
        <strain evidence="2">CGMCC 4.7398</strain>
    </source>
</reference>
<dbReference type="CDD" id="cd06259">
    <property type="entry name" value="YdcF-like"/>
    <property type="match status" value="1"/>
</dbReference>